<dbReference type="PANTHER" id="PTHR42785">
    <property type="entry name" value="DNA TOPOISOMERASE, TYPE IA, CORE"/>
    <property type="match status" value="1"/>
</dbReference>
<dbReference type="InterPro" id="IPR023405">
    <property type="entry name" value="Topo_IA_core_domain"/>
</dbReference>
<name>A0A5A7NE82_9PROT</name>
<dbReference type="GO" id="GO:0005694">
    <property type="term" value="C:chromosome"/>
    <property type="evidence" value="ECO:0007669"/>
    <property type="project" value="InterPro"/>
</dbReference>
<dbReference type="InterPro" id="IPR025589">
    <property type="entry name" value="Toprim_C_rpt"/>
</dbReference>
<dbReference type="InterPro" id="IPR013497">
    <property type="entry name" value="Topo_IA_cen"/>
</dbReference>
<dbReference type="SMART" id="SM00437">
    <property type="entry name" value="TOP1Ac"/>
    <property type="match status" value="1"/>
</dbReference>
<organism evidence="6 7">
    <name type="scientific">Iodidimonas nitroreducens</name>
    <dbReference type="NCBI Taxonomy" id="1236968"/>
    <lineage>
        <taxon>Bacteria</taxon>
        <taxon>Pseudomonadati</taxon>
        <taxon>Pseudomonadota</taxon>
        <taxon>Alphaproteobacteria</taxon>
        <taxon>Iodidimonadales</taxon>
        <taxon>Iodidimonadaceae</taxon>
        <taxon>Iodidimonas</taxon>
    </lineage>
</organism>
<dbReference type="InterPro" id="IPR013824">
    <property type="entry name" value="Topo_IA_cen_sub1"/>
</dbReference>
<dbReference type="GO" id="GO:0003677">
    <property type="term" value="F:DNA binding"/>
    <property type="evidence" value="ECO:0007669"/>
    <property type="project" value="UniProtKB-KW"/>
</dbReference>
<feature type="domain" description="Topo IA-type catalytic" evidence="5">
    <location>
        <begin position="1"/>
        <end position="182"/>
    </location>
</feature>
<evidence type="ECO:0000256" key="1">
    <source>
        <dbReference type="ARBA" id="ARBA00023029"/>
    </source>
</evidence>
<dbReference type="Gene3D" id="1.10.460.10">
    <property type="entry name" value="Topoisomerase I, domain 2"/>
    <property type="match status" value="1"/>
</dbReference>
<evidence type="ECO:0000256" key="2">
    <source>
        <dbReference type="ARBA" id="ARBA00023125"/>
    </source>
</evidence>
<evidence type="ECO:0000313" key="7">
    <source>
        <dbReference type="Proteomes" id="UP000324996"/>
    </source>
</evidence>
<dbReference type="Proteomes" id="UP000324996">
    <property type="component" value="Unassembled WGS sequence"/>
</dbReference>
<sequence length="509" mass="55191">MASQMQSADVERSTIDLASRSGDVGLRATGTVIRFDGYLALYQEGRDDEEDEAQAHLPAVQIGEDVKTLAVNPAQHFTEPPPRFTEASLVKKLEELGIGRPSTYASILDVLSARNYVRLEKKRFIPEDKGRLVTAFLESFFARYVEYDFTAKLESQLDDVSAGTAQWKAVLRDFWSAFKPRTDEVLAERNTNILEKLNETLGTFLFKSEEENADPRQCPACENGRLSLKTGRYGAFIGCSNYPDCRYTRQFSDNGSDAAALATSDGPKILGQDPESGADISLRAGRFGPYLQKGEALEKGEKPPRASIPQDIAIDDIDLPMALKLLSLPREVGMHPESGKPVFANIGRYGPYVQHEKTYGKLSSTEEVFSVGMNRAVAALAERAKGRAPAKAEMKALGDHPETGKPVRVMDGRYGPYVSHDKINATLPKDTDPLALEMDQALDILAAKIAKSGQSPAKKAPAKKAPAKKAPAKTAAKKPAAKKAPAKKPAAKKPAVKKPAAKKASGASS</sequence>
<keyword evidence="2" id="KW-0238">DNA-binding</keyword>
<dbReference type="AlphaFoldDB" id="A0A5A7NE82"/>
<dbReference type="Pfam" id="PF01396">
    <property type="entry name" value="Zn_ribbon_Top1"/>
    <property type="match status" value="1"/>
</dbReference>
<keyword evidence="1" id="KW-0799">Topoisomerase</keyword>
<evidence type="ECO:0000256" key="4">
    <source>
        <dbReference type="SAM" id="MobiDB-lite"/>
    </source>
</evidence>
<dbReference type="Gene3D" id="3.30.65.10">
    <property type="entry name" value="Bacterial Topoisomerase I, domain 1"/>
    <property type="match status" value="1"/>
</dbReference>
<dbReference type="PROSITE" id="PS52039">
    <property type="entry name" value="TOPO_IA_2"/>
    <property type="match status" value="1"/>
</dbReference>
<reference evidence="6 7" key="1">
    <citation type="submission" date="2019-09" db="EMBL/GenBank/DDBJ databases">
        <title>NBRP : Genome information of microbial organism related human and environment.</title>
        <authorList>
            <person name="Hattori M."/>
            <person name="Oshima K."/>
            <person name="Inaba H."/>
            <person name="Suda W."/>
            <person name="Sakamoto M."/>
            <person name="Iino T."/>
            <person name="Kitahara M."/>
            <person name="Oshida Y."/>
            <person name="Iida T."/>
            <person name="Kudo T."/>
            <person name="Itoh T."/>
            <person name="Ohkuma M."/>
        </authorList>
    </citation>
    <scope>NUCLEOTIDE SEQUENCE [LARGE SCALE GENOMIC DNA]</scope>
    <source>
        <strain evidence="6 7">Q-1</strain>
    </source>
</reference>
<dbReference type="PANTHER" id="PTHR42785:SF1">
    <property type="entry name" value="DNA TOPOISOMERASE"/>
    <property type="match status" value="1"/>
</dbReference>
<evidence type="ECO:0000256" key="3">
    <source>
        <dbReference type="ARBA" id="ARBA00023235"/>
    </source>
</evidence>
<proteinExistence type="predicted"/>
<keyword evidence="7" id="KW-1185">Reference proteome</keyword>
<comment type="caution">
    <text evidence="6">The sequence shown here is derived from an EMBL/GenBank/DDBJ whole genome shotgun (WGS) entry which is preliminary data.</text>
</comment>
<dbReference type="GO" id="GO:0006265">
    <property type="term" value="P:DNA topological change"/>
    <property type="evidence" value="ECO:0007669"/>
    <property type="project" value="InterPro"/>
</dbReference>
<dbReference type="InterPro" id="IPR013498">
    <property type="entry name" value="Topo_IA_Znf"/>
</dbReference>
<dbReference type="SUPFAM" id="SSF57783">
    <property type="entry name" value="Zinc beta-ribbon"/>
    <property type="match status" value="1"/>
</dbReference>
<dbReference type="InterPro" id="IPR003602">
    <property type="entry name" value="Topo_IA_DNA-bd_dom"/>
</dbReference>
<accession>A0A5A7NE82</accession>
<dbReference type="GO" id="GO:0003917">
    <property type="term" value="F:DNA topoisomerase type I (single strand cut, ATP-independent) activity"/>
    <property type="evidence" value="ECO:0007669"/>
    <property type="project" value="InterPro"/>
</dbReference>
<dbReference type="SUPFAM" id="SSF56712">
    <property type="entry name" value="Prokaryotic type I DNA topoisomerase"/>
    <property type="match status" value="1"/>
</dbReference>
<keyword evidence="3" id="KW-0413">Isomerase</keyword>
<dbReference type="EMBL" id="BKCN01000020">
    <property type="protein sequence ID" value="GER05246.1"/>
    <property type="molecule type" value="Genomic_DNA"/>
</dbReference>
<dbReference type="InterPro" id="IPR000380">
    <property type="entry name" value="Topo_IA"/>
</dbReference>
<dbReference type="Pfam" id="PF01131">
    <property type="entry name" value="Topoisom_bac"/>
    <property type="match status" value="1"/>
</dbReference>
<gene>
    <name evidence="6" type="ORF">JCM17846_29280</name>
</gene>
<evidence type="ECO:0000313" key="6">
    <source>
        <dbReference type="EMBL" id="GER05246.1"/>
    </source>
</evidence>
<feature type="region of interest" description="Disordered" evidence="4">
    <location>
        <begin position="451"/>
        <end position="509"/>
    </location>
</feature>
<feature type="compositionally biased region" description="Basic residues" evidence="4">
    <location>
        <begin position="460"/>
        <end position="501"/>
    </location>
</feature>
<dbReference type="Pfam" id="PF13368">
    <property type="entry name" value="Toprim_C_rpt"/>
    <property type="match status" value="3"/>
</dbReference>
<evidence type="ECO:0000259" key="5">
    <source>
        <dbReference type="PROSITE" id="PS52039"/>
    </source>
</evidence>
<protein>
    <recommendedName>
        <fullName evidence="5">Topo IA-type catalytic domain-containing protein</fullName>
    </recommendedName>
</protein>